<dbReference type="InterPro" id="IPR036291">
    <property type="entry name" value="NAD(P)-bd_dom_sf"/>
</dbReference>
<dbReference type="SUPFAM" id="SSF51735">
    <property type="entry name" value="NAD(P)-binding Rossmann-fold domains"/>
    <property type="match status" value="1"/>
</dbReference>
<keyword evidence="2" id="KW-0560">Oxidoreductase</keyword>
<dbReference type="InterPro" id="IPR002347">
    <property type="entry name" value="SDR_fam"/>
</dbReference>
<dbReference type="PRINTS" id="PR00081">
    <property type="entry name" value="GDHRDH"/>
</dbReference>
<dbReference type="EMBL" id="JAAAMV010000003">
    <property type="protein sequence ID" value="NBD23725.1"/>
    <property type="molecule type" value="Genomic_DNA"/>
</dbReference>
<protein>
    <submittedName>
        <fullName evidence="3">SDR family oxidoreductase</fullName>
    </submittedName>
</protein>
<evidence type="ECO:0000256" key="1">
    <source>
        <dbReference type="ARBA" id="ARBA00006484"/>
    </source>
</evidence>
<accession>A0ABW9XM71</accession>
<evidence type="ECO:0000313" key="3">
    <source>
        <dbReference type="EMBL" id="NBD23725.1"/>
    </source>
</evidence>
<dbReference type="PRINTS" id="PR00080">
    <property type="entry name" value="SDRFAMILY"/>
</dbReference>
<organism evidence="3 4">
    <name type="scientific">Paenibacillus glycinis</name>
    <dbReference type="NCBI Taxonomy" id="2697035"/>
    <lineage>
        <taxon>Bacteria</taxon>
        <taxon>Bacillati</taxon>
        <taxon>Bacillota</taxon>
        <taxon>Bacilli</taxon>
        <taxon>Bacillales</taxon>
        <taxon>Paenibacillaceae</taxon>
        <taxon>Paenibacillus</taxon>
    </lineage>
</organism>
<comment type="similarity">
    <text evidence="1">Belongs to the short-chain dehydrogenases/reductases (SDR) family.</text>
</comment>
<evidence type="ECO:0000256" key="2">
    <source>
        <dbReference type="ARBA" id="ARBA00023002"/>
    </source>
</evidence>
<name>A0ABW9XM71_9BACL</name>
<evidence type="ECO:0000313" key="4">
    <source>
        <dbReference type="Proteomes" id="UP000665561"/>
    </source>
</evidence>
<dbReference type="Pfam" id="PF13561">
    <property type="entry name" value="adh_short_C2"/>
    <property type="match status" value="1"/>
</dbReference>
<dbReference type="CDD" id="cd05233">
    <property type="entry name" value="SDR_c"/>
    <property type="match status" value="1"/>
</dbReference>
<dbReference type="Proteomes" id="UP000665561">
    <property type="component" value="Unassembled WGS sequence"/>
</dbReference>
<sequence length="247" mass="25876">MKMQGKVAVVTGASSGMGKAIAIAFVKQGANVVINGRREQALAEAAREIDPTGEHVAAVAGDISNPQTGERLIEEALSRFGRIDTLVNNAGIFVSKPFTEYTTADFASVVSTNMAGFFYVTQYAAAEMLKAGKGHIVTITASGTAEQPIASLPAVMAALTKGGLSTATKSLAIEYAKSGVRVNAIAPGVIRTPMHPAETHDYLDKLHPMGRMGEVEDIVDAVLYLESAQFVTGEVVHVDGGQNAGQW</sequence>
<dbReference type="RefSeq" id="WP_161742475.1">
    <property type="nucleotide sequence ID" value="NZ_JAAAMV010000003.1"/>
</dbReference>
<reference evidence="3 4" key="1">
    <citation type="submission" date="2020-01" db="EMBL/GenBank/DDBJ databases">
        <title>Paenibacillus soybeanensis sp. nov. isolated from the nodules of soybean (Glycine max(L.) Merr).</title>
        <authorList>
            <person name="Wang H."/>
        </authorList>
    </citation>
    <scope>NUCLEOTIDE SEQUENCE [LARGE SCALE GENOMIC DNA]</scope>
    <source>
        <strain evidence="3 4">T1</strain>
    </source>
</reference>
<dbReference type="PANTHER" id="PTHR43639">
    <property type="entry name" value="OXIDOREDUCTASE, SHORT-CHAIN DEHYDROGENASE/REDUCTASE FAMILY (AFU_ORTHOLOGUE AFUA_5G02870)"/>
    <property type="match status" value="1"/>
</dbReference>
<comment type="caution">
    <text evidence="3">The sequence shown here is derived from an EMBL/GenBank/DDBJ whole genome shotgun (WGS) entry which is preliminary data.</text>
</comment>
<dbReference type="PANTHER" id="PTHR43639:SF1">
    <property type="entry name" value="SHORT-CHAIN DEHYDROGENASE_REDUCTASE FAMILY PROTEIN"/>
    <property type="match status" value="1"/>
</dbReference>
<gene>
    <name evidence="3" type="ORF">GT019_07570</name>
</gene>
<dbReference type="Gene3D" id="3.40.50.720">
    <property type="entry name" value="NAD(P)-binding Rossmann-like Domain"/>
    <property type="match status" value="1"/>
</dbReference>
<proteinExistence type="inferred from homology"/>
<keyword evidence="4" id="KW-1185">Reference proteome</keyword>